<dbReference type="CDD" id="cd04780">
    <property type="entry name" value="HTH_MerR-like_sg5"/>
    <property type="match status" value="1"/>
</dbReference>
<dbReference type="PROSITE" id="PS50937">
    <property type="entry name" value="HTH_MERR_2"/>
    <property type="match status" value="1"/>
</dbReference>
<comment type="caution">
    <text evidence="2">The sequence shown here is derived from an EMBL/GenBank/DDBJ whole genome shotgun (WGS) entry which is preliminary data.</text>
</comment>
<protein>
    <submittedName>
        <fullName evidence="2">MerR family transcriptional regulator</fullName>
    </submittedName>
</protein>
<organism evidence="2 3">
    <name type="scientific">Nonomuraea recticatena</name>
    <dbReference type="NCBI Taxonomy" id="46178"/>
    <lineage>
        <taxon>Bacteria</taxon>
        <taxon>Bacillati</taxon>
        <taxon>Actinomycetota</taxon>
        <taxon>Actinomycetes</taxon>
        <taxon>Streptosporangiales</taxon>
        <taxon>Streptosporangiaceae</taxon>
        <taxon>Nonomuraea</taxon>
    </lineage>
</organism>
<dbReference type="PRINTS" id="PR00040">
    <property type="entry name" value="HTHMERR"/>
</dbReference>
<dbReference type="SMART" id="SM00422">
    <property type="entry name" value="HTH_MERR"/>
    <property type="match status" value="1"/>
</dbReference>
<evidence type="ECO:0000313" key="2">
    <source>
        <dbReference type="EMBL" id="GAA2700369.1"/>
    </source>
</evidence>
<dbReference type="InterPro" id="IPR000551">
    <property type="entry name" value="MerR-type_HTH_dom"/>
</dbReference>
<gene>
    <name evidence="2" type="ORF">GCM10010412_097530</name>
</gene>
<evidence type="ECO:0000259" key="1">
    <source>
        <dbReference type="PROSITE" id="PS50937"/>
    </source>
</evidence>
<name>A0ABP6FVQ0_9ACTN</name>
<dbReference type="Gene3D" id="1.10.1660.10">
    <property type="match status" value="1"/>
</dbReference>
<dbReference type="InterPro" id="IPR009061">
    <property type="entry name" value="DNA-bd_dom_put_sf"/>
</dbReference>
<proteinExistence type="predicted"/>
<sequence length="227" mass="24236">MRMSELSVATGIPVATIKYYLREGLLAPGRPLGRNLADYDEGHVHRLALVRALADYGGLPIVTIRDLIGHVEGAKSSRYGLLALAQTAMTKWPAPRGGSHLAAAERLMDEMMARRGWTRSRAAHRAVRMAVGVLAVLGELGRQDMIAALDAYAAAADRIAAIDLGVLEGAVRPDASGPKDRERAVELVVVAASLGDALISALRRIAQVEQPQPLQDGQWALDPGRAV</sequence>
<reference evidence="3" key="1">
    <citation type="journal article" date="2019" name="Int. J. Syst. Evol. Microbiol.">
        <title>The Global Catalogue of Microorganisms (GCM) 10K type strain sequencing project: providing services to taxonomists for standard genome sequencing and annotation.</title>
        <authorList>
            <consortium name="The Broad Institute Genomics Platform"/>
            <consortium name="The Broad Institute Genome Sequencing Center for Infectious Disease"/>
            <person name="Wu L."/>
            <person name="Ma J."/>
        </authorList>
    </citation>
    <scope>NUCLEOTIDE SEQUENCE [LARGE SCALE GENOMIC DNA]</scope>
    <source>
        <strain evidence="3">JCM 6835</strain>
    </source>
</reference>
<dbReference type="EMBL" id="BAAATE010000060">
    <property type="protein sequence ID" value="GAA2700369.1"/>
    <property type="molecule type" value="Genomic_DNA"/>
</dbReference>
<dbReference type="Proteomes" id="UP001501666">
    <property type="component" value="Unassembled WGS sequence"/>
</dbReference>
<evidence type="ECO:0000313" key="3">
    <source>
        <dbReference type="Proteomes" id="UP001501666"/>
    </source>
</evidence>
<dbReference type="Pfam" id="PF13411">
    <property type="entry name" value="MerR_1"/>
    <property type="match status" value="1"/>
</dbReference>
<accession>A0ABP6FVQ0</accession>
<dbReference type="SUPFAM" id="SSF46955">
    <property type="entry name" value="Putative DNA-binding domain"/>
    <property type="match status" value="1"/>
</dbReference>
<feature type="domain" description="HTH merR-type" evidence="1">
    <location>
        <begin position="1"/>
        <end position="70"/>
    </location>
</feature>
<keyword evidence="3" id="KW-1185">Reference proteome</keyword>